<dbReference type="InterPro" id="IPR053139">
    <property type="entry name" value="Surface_bspA-like"/>
</dbReference>
<evidence type="ECO:0008006" key="4">
    <source>
        <dbReference type="Google" id="ProtNLM"/>
    </source>
</evidence>
<dbReference type="InterPro" id="IPR026906">
    <property type="entry name" value="LRR_5"/>
</dbReference>
<keyword evidence="1" id="KW-0732">Signal</keyword>
<evidence type="ECO:0000256" key="1">
    <source>
        <dbReference type="SAM" id="SignalP"/>
    </source>
</evidence>
<dbReference type="Gene3D" id="3.80.10.10">
    <property type="entry name" value="Ribonuclease Inhibitor"/>
    <property type="match status" value="1"/>
</dbReference>
<dbReference type="PROSITE" id="PS51257">
    <property type="entry name" value="PROKAR_LIPOPROTEIN"/>
    <property type="match status" value="1"/>
</dbReference>
<gene>
    <name evidence="2" type="ORF">WESB_0954</name>
</gene>
<dbReference type="HOGENOM" id="CLU_069547_0_0_12"/>
<dbReference type="EMBL" id="HE793032">
    <property type="protein sequence ID" value="CCG56424.1"/>
    <property type="molecule type" value="Genomic_DNA"/>
</dbReference>
<feature type="chain" id="PRO_5003833689" description="Surface antigen BspA like protein" evidence="1">
    <location>
        <begin position="25"/>
        <end position="313"/>
    </location>
</feature>
<dbReference type="InterPro" id="IPR032675">
    <property type="entry name" value="LRR_dom_sf"/>
</dbReference>
<reference evidence="2 3" key="1">
    <citation type="journal article" date="2012" name="BMC Genomics">
        <title>Comparative genomics of Brachyspira pilosicoli strains: genome rearrangements, reductions and correlation of genetic compliment with phenotypic diversity.</title>
        <authorList>
            <person name="Mappley L.J."/>
            <person name="Black M.L."/>
            <person name="Abuoun M."/>
            <person name="Darby A.C."/>
            <person name="Woodward M.J."/>
            <person name="Parkhill J."/>
            <person name="Turner A.K."/>
            <person name="Bellgard M.I."/>
            <person name="La T."/>
            <person name="Phillips N.D."/>
            <person name="La Ragione R.M."/>
            <person name="Hampson D.J."/>
        </authorList>
    </citation>
    <scope>NUCLEOTIDE SEQUENCE [LARGE SCALE GENOMIC DNA]</scope>
    <source>
        <strain evidence="2">WesB</strain>
    </source>
</reference>
<evidence type="ECO:0000313" key="2">
    <source>
        <dbReference type="EMBL" id="CCG56424.1"/>
    </source>
</evidence>
<evidence type="ECO:0000313" key="3">
    <source>
        <dbReference type="Proteomes" id="UP000003759"/>
    </source>
</evidence>
<accession>K0JHS5</accession>
<feature type="signal peptide" evidence="1">
    <location>
        <begin position="1"/>
        <end position="24"/>
    </location>
</feature>
<protein>
    <recommendedName>
        <fullName evidence="4">Surface antigen BspA like protein</fullName>
    </recommendedName>
</protein>
<dbReference type="PANTHER" id="PTHR45661:SF3">
    <property type="entry name" value="IG-LIKE DOMAIN-CONTAINING PROTEIN"/>
    <property type="match status" value="1"/>
</dbReference>
<dbReference type="Pfam" id="PF13306">
    <property type="entry name" value="LRR_5"/>
    <property type="match status" value="1"/>
</dbReference>
<proteinExistence type="predicted"/>
<dbReference type="PATRIC" id="fig|1161918.5.peg.252"/>
<dbReference type="OrthoDB" id="307364at2"/>
<sequence>MLKNIISIVLCFLVIISCSNPISAENNKQEEDNNQNIIPPATEEELIKYGVDISQDDTVITKQIEENLKLYFEEKGIYKVILKGTAKSSYSQDTSLSFLIYTAAKNLLVNNIIIDISGINFNDSSIKSYMFAEGIGSQEDVIFTFVFPENKITVIKSYAFHMLSSLRAISIPNSVITIEEASFFQCSKLEKLTLGNSLKTIGDSAFLEASSLKELTIPNSVTTIEAGAFANSGLVTLSIPSSLTAIGNLAFSASSSLTTLTYLGKTPNDVTTVGKDIFVAFTKLTTLKVPNALNIDDEKWKTFLGYSFQTVTK</sequence>
<dbReference type="AlphaFoldDB" id="K0JHS5"/>
<dbReference type="Proteomes" id="UP000003759">
    <property type="component" value="Chromosome"/>
</dbReference>
<organism evidence="2 3">
    <name type="scientific">Brachyspira pilosicoli WesB</name>
    <dbReference type="NCBI Taxonomy" id="1161918"/>
    <lineage>
        <taxon>Bacteria</taxon>
        <taxon>Pseudomonadati</taxon>
        <taxon>Spirochaetota</taxon>
        <taxon>Spirochaetia</taxon>
        <taxon>Brachyspirales</taxon>
        <taxon>Brachyspiraceae</taxon>
        <taxon>Brachyspira</taxon>
    </lineage>
</organism>
<dbReference type="PANTHER" id="PTHR45661">
    <property type="entry name" value="SURFACE ANTIGEN"/>
    <property type="match status" value="1"/>
</dbReference>
<dbReference type="RefSeq" id="WP_014932796.1">
    <property type="nucleotide sequence ID" value="NC_018604.1"/>
</dbReference>
<name>K0JHS5_BRAPL</name>
<dbReference type="KEGG" id="bpw:WESB_0954"/>
<dbReference type="SUPFAM" id="SSF52058">
    <property type="entry name" value="L domain-like"/>
    <property type="match status" value="1"/>
</dbReference>